<dbReference type="GO" id="GO:0004190">
    <property type="term" value="F:aspartic-type endopeptidase activity"/>
    <property type="evidence" value="ECO:0007669"/>
    <property type="project" value="UniProtKB-EC"/>
</dbReference>
<comment type="subcellular location">
    <subcellularLocation>
        <location evidence="9">Cell membrane</location>
        <topology evidence="9">Multi-pass membrane protein</topology>
    </subcellularLocation>
</comment>
<gene>
    <name evidence="9 12" type="primary">lspA</name>
    <name evidence="12" type="ORF">M3D15_06420</name>
</gene>
<dbReference type="NCBIfam" id="TIGR00077">
    <property type="entry name" value="lspA"/>
    <property type="match status" value="1"/>
</dbReference>
<dbReference type="PANTHER" id="PTHR33695:SF1">
    <property type="entry name" value="LIPOPROTEIN SIGNAL PEPTIDASE"/>
    <property type="match status" value="1"/>
</dbReference>
<keyword evidence="6 9" id="KW-0378">Hydrolase</keyword>
<protein>
    <recommendedName>
        <fullName evidence="9">Lipoprotein signal peptidase</fullName>
        <ecNumber evidence="9">3.4.23.36</ecNumber>
    </recommendedName>
    <alternativeName>
        <fullName evidence="9">Prolipoprotein signal peptidase</fullName>
    </alternativeName>
    <alternativeName>
        <fullName evidence="9">Signal peptidase II</fullName>
        <shortName evidence="9">SPase II</shortName>
    </alternativeName>
</protein>
<dbReference type="HAMAP" id="MF_00161">
    <property type="entry name" value="LspA"/>
    <property type="match status" value="1"/>
</dbReference>
<evidence type="ECO:0000256" key="11">
    <source>
        <dbReference type="SAM" id="MobiDB-lite"/>
    </source>
</evidence>
<comment type="catalytic activity">
    <reaction evidence="9">
        <text>Release of signal peptides from bacterial membrane prolipoproteins. Hydrolyzes -Xaa-Yaa-Zaa-|-(S,diacylglyceryl)Cys-, in which Xaa is hydrophobic (preferably Leu), and Yaa (Ala or Ser) and Zaa (Gly or Ala) have small, neutral side chains.</text>
        <dbReference type="EC" id="3.4.23.36"/>
    </reaction>
</comment>
<dbReference type="RefSeq" id="WP_206395549.1">
    <property type="nucleotide sequence ID" value="NZ_JAFDPW010000005.1"/>
</dbReference>
<feature type="transmembrane region" description="Helical" evidence="9">
    <location>
        <begin position="73"/>
        <end position="93"/>
    </location>
</feature>
<evidence type="ECO:0000256" key="4">
    <source>
        <dbReference type="ARBA" id="ARBA00022692"/>
    </source>
</evidence>
<keyword evidence="2 9" id="KW-1003">Cell membrane</keyword>
<comment type="function">
    <text evidence="9">This protein specifically catalyzes the removal of signal peptides from prolipoproteins.</text>
</comment>
<organism evidence="12 13">
    <name type="scientific">Pseudoclavibacter albus</name>
    <dbReference type="NCBI Taxonomy" id="272241"/>
    <lineage>
        <taxon>Bacteria</taxon>
        <taxon>Bacillati</taxon>
        <taxon>Actinomycetota</taxon>
        <taxon>Actinomycetes</taxon>
        <taxon>Micrococcales</taxon>
        <taxon>Microbacteriaceae</taxon>
        <taxon>Pseudoclavibacter</taxon>
    </lineage>
</organism>
<feature type="active site" evidence="9">
    <location>
        <position position="149"/>
    </location>
</feature>
<evidence type="ECO:0000256" key="8">
    <source>
        <dbReference type="ARBA" id="ARBA00023136"/>
    </source>
</evidence>
<dbReference type="Proteomes" id="UP001525379">
    <property type="component" value="Unassembled WGS sequence"/>
</dbReference>
<feature type="region of interest" description="Disordered" evidence="11">
    <location>
        <begin position="175"/>
        <end position="208"/>
    </location>
</feature>
<feature type="transmembrane region" description="Helical" evidence="9">
    <location>
        <begin position="143"/>
        <end position="169"/>
    </location>
</feature>
<comment type="pathway">
    <text evidence="9">Protein modification; lipoprotein biosynthesis (signal peptide cleavage).</text>
</comment>
<comment type="similarity">
    <text evidence="1 9 10">Belongs to the peptidase A8 family.</text>
</comment>
<feature type="transmembrane region" description="Helical" evidence="9">
    <location>
        <begin position="12"/>
        <end position="31"/>
    </location>
</feature>
<evidence type="ECO:0000256" key="3">
    <source>
        <dbReference type="ARBA" id="ARBA00022670"/>
    </source>
</evidence>
<name>A0ABT2HXB6_9MICO</name>
<dbReference type="Pfam" id="PF01252">
    <property type="entry name" value="Peptidase_A8"/>
    <property type="match status" value="1"/>
</dbReference>
<keyword evidence="7 9" id="KW-1133">Transmembrane helix</keyword>
<proteinExistence type="inferred from homology"/>
<evidence type="ECO:0000256" key="10">
    <source>
        <dbReference type="RuleBase" id="RU004181"/>
    </source>
</evidence>
<dbReference type="PANTHER" id="PTHR33695">
    <property type="entry name" value="LIPOPROTEIN SIGNAL PEPTIDASE"/>
    <property type="match status" value="1"/>
</dbReference>
<dbReference type="EC" id="3.4.23.36" evidence="9"/>
<evidence type="ECO:0000256" key="9">
    <source>
        <dbReference type="HAMAP-Rule" id="MF_00161"/>
    </source>
</evidence>
<sequence length="208" mass="21998">MSDPTPAQERPRGSAATLALIPVVALALYGADQLSKVWVLGHLVEGTSTPVIDGVLYWTFVRNPGAAFSMASGSTWIFTAIALLVVVAIVVLAKHIRSRAWAIVFGLVLGGVLGNLTDRLMREPGFGVGHVIDFIHTPWMMPAIYNVADCGIVVGMCSVVILSLLDVGLDGQRGRSKKQRDAADAARTAGHPDAARDASPSVLNEKDS</sequence>
<dbReference type="PRINTS" id="PR00781">
    <property type="entry name" value="LIPOSIGPTASE"/>
</dbReference>
<keyword evidence="5 9" id="KW-0064">Aspartyl protease</keyword>
<evidence type="ECO:0000256" key="7">
    <source>
        <dbReference type="ARBA" id="ARBA00022989"/>
    </source>
</evidence>
<feature type="transmembrane region" description="Helical" evidence="9">
    <location>
        <begin position="100"/>
        <end position="117"/>
    </location>
</feature>
<dbReference type="EMBL" id="JALXSQ010000021">
    <property type="protein sequence ID" value="MCT2042963.1"/>
    <property type="molecule type" value="Genomic_DNA"/>
</dbReference>
<evidence type="ECO:0000313" key="13">
    <source>
        <dbReference type="Proteomes" id="UP001525379"/>
    </source>
</evidence>
<evidence type="ECO:0000256" key="1">
    <source>
        <dbReference type="ARBA" id="ARBA00006139"/>
    </source>
</evidence>
<keyword evidence="3 9" id="KW-0645">Protease</keyword>
<accession>A0ABT2HXB6</accession>
<keyword evidence="13" id="KW-1185">Reference proteome</keyword>
<feature type="active site" evidence="9">
    <location>
        <position position="133"/>
    </location>
</feature>
<evidence type="ECO:0000256" key="6">
    <source>
        <dbReference type="ARBA" id="ARBA00022801"/>
    </source>
</evidence>
<evidence type="ECO:0000256" key="2">
    <source>
        <dbReference type="ARBA" id="ARBA00022475"/>
    </source>
</evidence>
<evidence type="ECO:0000256" key="5">
    <source>
        <dbReference type="ARBA" id="ARBA00022750"/>
    </source>
</evidence>
<comment type="caution">
    <text evidence="12">The sequence shown here is derived from an EMBL/GenBank/DDBJ whole genome shotgun (WGS) entry which is preliminary data.</text>
</comment>
<keyword evidence="4 9" id="KW-0812">Transmembrane</keyword>
<keyword evidence="8 9" id="KW-0472">Membrane</keyword>
<evidence type="ECO:0000313" key="12">
    <source>
        <dbReference type="EMBL" id="MCT2042963.1"/>
    </source>
</evidence>
<reference evidence="12 13" key="1">
    <citation type="submission" date="2022-04" db="EMBL/GenBank/DDBJ databases">
        <title>Human microbiome associated bacterial genomes.</title>
        <authorList>
            <person name="Sandstrom S."/>
            <person name="Salamzade R."/>
            <person name="Kalan L.R."/>
        </authorList>
    </citation>
    <scope>NUCLEOTIDE SEQUENCE [LARGE SCALE GENOMIC DNA]</scope>
    <source>
        <strain evidence="13">p3-SID1799</strain>
    </source>
</reference>
<dbReference type="InterPro" id="IPR001872">
    <property type="entry name" value="Peptidase_A8"/>
</dbReference>